<dbReference type="STRING" id="62928.azo2571"/>
<dbReference type="eggNOG" id="ENOG5032YG3">
    <property type="taxonomic scope" value="Bacteria"/>
</dbReference>
<reference evidence="1 2" key="1">
    <citation type="journal article" date="2006" name="Nat. Biotechnol.">
        <title>Complete genome of the mutualistic, N2-fixing grass endophyte Azoarcus sp. strain BH72.</title>
        <authorList>
            <person name="Krause A."/>
            <person name="Ramakumar A."/>
            <person name="Bartels D."/>
            <person name="Battistoni F."/>
            <person name="Bekel T."/>
            <person name="Boch J."/>
            <person name="Boehm M."/>
            <person name="Friedrich F."/>
            <person name="Hurek T."/>
            <person name="Krause L."/>
            <person name="Linke B."/>
            <person name="McHardy A.C."/>
            <person name="Sarkar A."/>
            <person name="Schneiker S."/>
            <person name="Syed A.A."/>
            <person name="Thauer R."/>
            <person name="Vorhoelter F.-J."/>
            <person name="Weidner S."/>
            <person name="Puehler A."/>
            <person name="Reinhold-Hurek B."/>
            <person name="Kaiser O."/>
            <person name="Goesmann A."/>
        </authorList>
    </citation>
    <scope>NUCLEOTIDE SEQUENCE [LARGE SCALE GENOMIC DNA]</scope>
    <source>
        <strain evidence="1 2">BH72</strain>
    </source>
</reference>
<keyword evidence="2" id="KW-1185">Reference proteome</keyword>
<protein>
    <recommendedName>
        <fullName evidence="3">DUF2867 domain-containing protein</fullName>
    </recommendedName>
</protein>
<evidence type="ECO:0008006" key="3">
    <source>
        <dbReference type="Google" id="ProtNLM"/>
    </source>
</evidence>
<dbReference type="InterPro" id="IPR021295">
    <property type="entry name" value="DUF2867"/>
</dbReference>
<accession>A1K8N3</accession>
<dbReference type="Pfam" id="PF11066">
    <property type="entry name" value="DUF2867"/>
    <property type="match status" value="1"/>
</dbReference>
<dbReference type="KEGG" id="azo:azo2571"/>
<evidence type="ECO:0000313" key="2">
    <source>
        <dbReference type="Proteomes" id="UP000002588"/>
    </source>
</evidence>
<dbReference type="Proteomes" id="UP000002588">
    <property type="component" value="Chromosome"/>
</dbReference>
<evidence type="ECO:0000313" key="1">
    <source>
        <dbReference type="EMBL" id="CAL95188.1"/>
    </source>
</evidence>
<dbReference type="AlphaFoldDB" id="A1K8N3"/>
<organism evidence="1 2">
    <name type="scientific">Azoarcus sp. (strain BH72)</name>
    <dbReference type="NCBI Taxonomy" id="418699"/>
    <lineage>
        <taxon>Bacteria</taxon>
        <taxon>Pseudomonadati</taxon>
        <taxon>Pseudomonadota</taxon>
        <taxon>Betaproteobacteria</taxon>
        <taxon>Rhodocyclales</taxon>
        <taxon>Zoogloeaceae</taxon>
        <taxon>Azoarcus</taxon>
    </lineage>
</organism>
<name>A1K8N3_AZOSB</name>
<dbReference type="RefSeq" id="WP_011766298.1">
    <property type="nucleotide sequence ID" value="NC_008702.1"/>
</dbReference>
<dbReference type="EMBL" id="AM406670">
    <property type="protein sequence ID" value="CAL95188.1"/>
    <property type="molecule type" value="Genomic_DNA"/>
</dbReference>
<sequence>MSAPARPRAVAAPPDSLIAAHLEGAHFHDAWAVRAGEPGRSALGQFIKAFGRTPGWVDACMRLRNRAVRLAGLKDLGRMAAIDPGRAERDYRVGDRIGIFTLYDITPDEVLLGDRDRHLDVVLSLHCARSDRGETCVTVTTVVHVHNLLGRLYMLPVTPMHRVIAPSVLRAVALPG</sequence>
<dbReference type="HOGENOM" id="CLU_116730_2_0_4"/>
<gene>
    <name evidence="1" type="ordered locus">azo2571</name>
</gene>
<proteinExistence type="predicted"/>